<dbReference type="SUPFAM" id="SSF53474">
    <property type="entry name" value="alpha/beta-Hydrolases"/>
    <property type="match status" value="1"/>
</dbReference>
<dbReference type="PANTHER" id="PTHR46640">
    <property type="entry name" value="TRIACYLGLYCEROL LIPASE, PUTATIVE (AFU_ORTHOLOGUE AFUA_6G06510)-RELATED"/>
    <property type="match status" value="1"/>
</dbReference>
<comment type="caution">
    <text evidence="5">The sequence shown here is derived from an EMBL/GenBank/DDBJ whole genome shotgun (WGS) entry which is preliminary data.</text>
</comment>
<sequence length="310" mass="34174">MVRSVLIYGILLCSQSLAMQDILAPHPEQELLPGLLSSMELFSEYTAAATCSMNFNSPGGTKVVCEPKVCPMLENMETTVLMGFTNLNPGNTTGYLAVDNTNHLLILSFRGSRTAGNRKADGQYQQRDIPWICQGCQVHSGFYNSWTNNSEYIVAAVNMYADAYRDYPIVFIGHSLGGAIATLGAVLEDWGRDITLFTYGCPELGNYDFANYITNTFGTQGTKGFGVRVTHTNDPIPKVLSNDKNISKDWQYSTTSPEFWITSKNHVPVTEDDIKVIYGIDNKSGNLGTNTSDPFAHNWYFGDMAGCRGN</sequence>
<dbReference type="AlphaFoldDB" id="A0A1V6Y8Z5"/>
<dbReference type="PANTHER" id="PTHR46640:SF1">
    <property type="entry name" value="FUNGAL LIPASE-LIKE DOMAIN-CONTAINING PROTEIN-RELATED"/>
    <property type="match status" value="1"/>
</dbReference>
<dbReference type="GO" id="GO:0017000">
    <property type="term" value="P:antibiotic biosynthetic process"/>
    <property type="evidence" value="ECO:0007669"/>
    <property type="project" value="UniProtKB-ARBA"/>
</dbReference>
<dbReference type="OMA" id="PEFWITS"/>
<dbReference type="Pfam" id="PF01764">
    <property type="entry name" value="Lipase_3"/>
    <property type="match status" value="1"/>
</dbReference>
<evidence type="ECO:0000256" key="3">
    <source>
        <dbReference type="SAM" id="SignalP"/>
    </source>
</evidence>
<dbReference type="InterPro" id="IPR029058">
    <property type="entry name" value="AB_hydrolase_fold"/>
</dbReference>
<name>A0A1V6Y8Z5_PENNA</name>
<feature type="domain" description="Fungal lipase-type" evidence="4">
    <location>
        <begin position="107"/>
        <end position="241"/>
    </location>
</feature>
<dbReference type="Gene3D" id="3.40.50.1820">
    <property type="entry name" value="alpha/beta hydrolase"/>
    <property type="match status" value="1"/>
</dbReference>
<dbReference type="EMBL" id="MOOB01000030">
    <property type="protein sequence ID" value="OQE83801.1"/>
    <property type="molecule type" value="Genomic_DNA"/>
</dbReference>
<evidence type="ECO:0000313" key="5">
    <source>
        <dbReference type="EMBL" id="OQE83801.1"/>
    </source>
</evidence>
<feature type="signal peptide" evidence="3">
    <location>
        <begin position="1"/>
        <end position="18"/>
    </location>
</feature>
<dbReference type="STRING" id="60175.A0A1V6Y8Z5"/>
<dbReference type="InterPro" id="IPR002921">
    <property type="entry name" value="Fungal_lipase-type"/>
</dbReference>
<dbReference type="InterPro" id="IPR051299">
    <property type="entry name" value="AB_hydrolase_lip/est"/>
</dbReference>
<dbReference type="GO" id="GO:0016787">
    <property type="term" value="F:hydrolase activity"/>
    <property type="evidence" value="ECO:0007669"/>
    <property type="project" value="UniProtKB-KW"/>
</dbReference>
<reference evidence="6" key="1">
    <citation type="journal article" date="2017" name="Nat. Microbiol.">
        <title>Global analysis of biosynthetic gene clusters reveals vast potential of secondary metabolite production in Penicillium species.</title>
        <authorList>
            <person name="Nielsen J.C."/>
            <person name="Grijseels S."/>
            <person name="Prigent S."/>
            <person name="Ji B."/>
            <person name="Dainat J."/>
            <person name="Nielsen K.F."/>
            <person name="Frisvad J.C."/>
            <person name="Workman M."/>
            <person name="Nielsen J."/>
        </authorList>
    </citation>
    <scope>NUCLEOTIDE SEQUENCE [LARGE SCALE GENOMIC DNA]</scope>
    <source>
        <strain evidence="6">IBT 13039</strain>
    </source>
</reference>
<evidence type="ECO:0000313" key="6">
    <source>
        <dbReference type="Proteomes" id="UP000191691"/>
    </source>
</evidence>
<protein>
    <recommendedName>
        <fullName evidence="4">Fungal lipase-type domain-containing protein</fullName>
    </recommendedName>
</protein>
<keyword evidence="1 3" id="KW-0732">Signal</keyword>
<proteinExistence type="predicted"/>
<gene>
    <name evidence="5" type="ORF">PENNAL_c0030G10690</name>
</gene>
<dbReference type="GO" id="GO:0072330">
    <property type="term" value="P:monocarboxylic acid biosynthetic process"/>
    <property type="evidence" value="ECO:0007669"/>
    <property type="project" value="UniProtKB-ARBA"/>
</dbReference>
<feature type="chain" id="PRO_5012144642" description="Fungal lipase-type domain-containing protein" evidence="3">
    <location>
        <begin position="19"/>
        <end position="310"/>
    </location>
</feature>
<organism evidence="5 6">
    <name type="scientific">Penicillium nalgiovense</name>
    <dbReference type="NCBI Taxonomy" id="60175"/>
    <lineage>
        <taxon>Eukaryota</taxon>
        <taxon>Fungi</taxon>
        <taxon>Dikarya</taxon>
        <taxon>Ascomycota</taxon>
        <taxon>Pezizomycotina</taxon>
        <taxon>Eurotiomycetes</taxon>
        <taxon>Eurotiomycetidae</taxon>
        <taxon>Eurotiales</taxon>
        <taxon>Aspergillaceae</taxon>
        <taxon>Penicillium</taxon>
    </lineage>
</organism>
<dbReference type="GO" id="GO:0006629">
    <property type="term" value="P:lipid metabolic process"/>
    <property type="evidence" value="ECO:0007669"/>
    <property type="project" value="InterPro"/>
</dbReference>
<evidence type="ECO:0000256" key="2">
    <source>
        <dbReference type="ARBA" id="ARBA00022801"/>
    </source>
</evidence>
<keyword evidence="6" id="KW-1185">Reference proteome</keyword>
<dbReference type="CDD" id="cd00519">
    <property type="entry name" value="Lipase_3"/>
    <property type="match status" value="1"/>
</dbReference>
<keyword evidence="2" id="KW-0378">Hydrolase</keyword>
<evidence type="ECO:0000259" key="4">
    <source>
        <dbReference type="Pfam" id="PF01764"/>
    </source>
</evidence>
<evidence type="ECO:0000256" key="1">
    <source>
        <dbReference type="ARBA" id="ARBA00022729"/>
    </source>
</evidence>
<dbReference type="Proteomes" id="UP000191691">
    <property type="component" value="Unassembled WGS sequence"/>
</dbReference>
<accession>A0A1V6Y8Z5</accession>